<feature type="chain" id="PRO_5039473524" evidence="2">
    <location>
        <begin position="32"/>
        <end position="500"/>
    </location>
</feature>
<feature type="transmembrane region" description="Helical" evidence="1">
    <location>
        <begin position="470"/>
        <end position="490"/>
    </location>
</feature>
<dbReference type="InterPro" id="IPR012338">
    <property type="entry name" value="Beta-lactam/transpept-like"/>
</dbReference>
<gene>
    <name evidence="4" type="ORF">EV190_105141</name>
</gene>
<keyword evidence="5" id="KW-1185">Reference proteome</keyword>
<dbReference type="SUPFAM" id="SSF56601">
    <property type="entry name" value="beta-lactamase/transpeptidase-like"/>
    <property type="match status" value="1"/>
</dbReference>
<organism evidence="4 5">
    <name type="scientific">Actinorugispora endophytica</name>
    <dbReference type="NCBI Taxonomy" id="1605990"/>
    <lineage>
        <taxon>Bacteria</taxon>
        <taxon>Bacillati</taxon>
        <taxon>Actinomycetota</taxon>
        <taxon>Actinomycetes</taxon>
        <taxon>Streptosporangiales</taxon>
        <taxon>Nocardiopsidaceae</taxon>
        <taxon>Actinorugispora</taxon>
    </lineage>
</organism>
<dbReference type="Pfam" id="PF00144">
    <property type="entry name" value="Beta-lactamase"/>
    <property type="match status" value="1"/>
</dbReference>
<feature type="transmembrane region" description="Helical" evidence="1">
    <location>
        <begin position="388"/>
        <end position="409"/>
    </location>
</feature>
<dbReference type="PANTHER" id="PTHR46825">
    <property type="entry name" value="D-ALANYL-D-ALANINE-CARBOXYPEPTIDASE/ENDOPEPTIDASE AMPH"/>
    <property type="match status" value="1"/>
</dbReference>
<evidence type="ECO:0000256" key="1">
    <source>
        <dbReference type="SAM" id="Phobius"/>
    </source>
</evidence>
<evidence type="ECO:0000259" key="3">
    <source>
        <dbReference type="Pfam" id="PF00144"/>
    </source>
</evidence>
<protein>
    <submittedName>
        <fullName evidence="4">CubicO group peptidase (Beta-lactamase class C family)</fullName>
    </submittedName>
</protein>
<dbReference type="AlphaFoldDB" id="A0A4R6V2Z5"/>
<name>A0A4R6V2Z5_9ACTN</name>
<sequence>MTVETGTPPARRTGRASRAGAVLLTAAAVLAAGAPPGAAADGTAALTPAAVDAFVTGYLDANGVPGAVVAVTEGERVVRVAGYGHDSTGAPMTADSPVPVASMSKSFTAMSVMRLVEEGSVALDAPVVEYLPEFRVADSRGDEITVRQLLDHTSGLSDTTFPEKSGPLPATLEERVAQLGEVEPAAAPGTRYSYHNPNYAVAARLVEVVGGEPFADRLESDVFAPLGMDDSTTVGDLRDAPEVPRGHVLMYGGAVAADEPSWFLDGSSGVVTTADDLAEWLVLHATGHPRSGTGPVSPDTLAAMRAPGEGAAGEADAGLGWNLEGAGAGHGGWLFTYTSQQIVLPESGHGIAVVLNGGLNTGGVEARVVAEGLAELAEGGAPEVGPPVLAIVDGVMALLTLAAAALGAAAVLRAPRWAAARARGPVRRLVLASAPHLLPLALLAGLHPIAEFVFNGRDASWWQLLHVTPTVVVWLVTGSLAGLAAVGARARHAARVRRSR</sequence>
<evidence type="ECO:0000256" key="2">
    <source>
        <dbReference type="SAM" id="SignalP"/>
    </source>
</evidence>
<dbReference type="Gene3D" id="3.40.710.10">
    <property type="entry name" value="DD-peptidase/beta-lactamase superfamily"/>
    <property type="match status" value="1"/>
</dbReference>
<keyword evidence="2" id="KW-0732">Signal</keyword>
<proteinExistence type="predicted"/>
<reference evidence="4 5" key="1">
    <citation type="submission" date="2019-03" db="EMBL/GenBank/DDBJ databases">
        <title>Genomic Encyclopedia of Type Strains, Phase IV (KMG-IV): sequencing the most valuable type-strain genomes for metagenomic binning, comparative biology and taxonomic classification.</title>
        <authorList>
            <person name="Goeker M."/>
        </authorList>
    </citation>
    <scope>NUCLEOTIDE SEQUENCE [LARGE SCALE GENOMIC DNA]</scope>
    <source>
        <strain evidence="4 5">DSM 46770</strain>
    </source>
</reference>
<feature type="domain" description="Beta-lactamase-related" evidence="3">
    <location>
        <begin position="51"/>
        <end position="360"/>
    </location>
</feature>
<feature type="transmembrane region" description="Helical" evidence="1">
    <location>
        <begin position="429"/>
        <end position="450"/>
    </location>
</feature>
<dbReference type="InterPro" id="IPR001466">
    <property type="entry name" value="Beta-lactam-related"/>
</dbReference>
<dbReference type="OrthoDB" id="3174977at2"/>
<keyword evidence="1" id="KW-0812">Transmembrane</keyword>
<feature type="signal peptide" evidence="2">
    <location>
        <begin position="1"/>
        <end position="31"/>
    </location>
</feature>
<evidence type="ECO:0000313" key="5">
    <source>
        <dbReference type="Proteomes" id="UP000295281"/>
    </source>
</evidence>
<dbReference type="InterPro" id="IPR050491">
    <property type="entry name" value="AmpC-like"/>
</dbReference>
<dbReference type="EMBL" id="SNYN01000005">
    <property type="protein sequence ID" value="TDQ53023.1"/>
    <property type="molecule type" value="Genomic_DNA"/>
</dbReference>
<dbReference type="Proteomes" id="UP000295281">
    <property type="component" value="Unassembled WGS sequence"/>
</dbReference>
<dbReference type="PANTHER" id="PTHR46825:SF9">
    <property type="entry name" value="BETA-LACTAMASE-RELATED DOMAIN-CONTAINING PROTEIN"/>
    <property type="match status" value="1"/>
</dbReference>
<keyword evidence="1" id="KW-0472">Membrane</keyword>
<dbReference type="RefSeq" id="WP_133741130.1">
    <property type="nucleotide sequence ID" value="NZ_SNYN01000005.1"/>
</dbReference>
<evidence type="ECO:0000313" key="4">
    <source>
        <dbReference type="EMBL" id="TDQ53023.1"/>
    </source>
</evidence>
<keyword evidence="1" id="KW-1133">Transmembrane helix</keyword>
<accession>A0A4R6V2Z5</accession>
<comment type="caution">
    <text evidence="4">The sequence shown here is derived from an EMBL/GenBank/DDBJ whole genome shotgun (WGS) entry which is preliminary data.</text>
</comment>